<evidence type="ECO:0000256" key="6">
    <source>
        <dbReference type="ARBA" id="ARBA00022918"/>
    </source>
</evidence>
<evidence type="ECO:0000313" key="11">
    <source>
        <dbReference type="EMBL" id="MBD7912234.1"/>
    </source>
</evidence>
<evidence type="ECO:0000256" key="3">
    <source>
        <dbReference type="ARBA" id="ARBA00022695"/>
    </source>
</evidence>
<dbReference type="RefSeq" id="WP_191769160.1">
    <property type="nucleotide sequence ID" value="NZ_JACSRA010000021.1"/>
</dbReference>
<organism evidence="11 12">
    <name type="scientific">Clostridium cibarium</name>
    <dbReference type="NCBI Taxonomy" id="2762247"/>
    <lineage>
        <taxon>Bacteria</taxon>
        <taxon>Bacillati</taxon>
        <taxon>Bacillota</taxon>
        <taxon>Clostridia</taxon>
        <taxon>Eubacteriales</taxon>
        <taxon>Clostridiaceae</taxon>
        <taxon>Clostridium</taxon>
    </lineage>
</organism>
<evidence type="ECO:0000256" key="5">
    <source>
        <dbReference type="ARBA" id="ARBA00022842"/>
    </source>
</evidence>
<evidence type="ECO:0000256" key="9">
    <source>
        <dbReference type="ARBA" id="ARBA00048173"/>
    </source>
</evidence>
<gene>
    <name evidence="11" type="ORF">H9661_12790</name>
</gene>
<proteinExistence type="inferred from homology"/>
<dbReference type="InterPro" id="IPR051083">
    <property type="entry name" value="GrpII_Intron_Splice-Mob/Def"/>
</dbReference>
<evidence type="ECO:0000256" key="7">
    <source>
        <dbReference type="ARBA" id="ARBA00023118"/>
    </source>
</evidence>
<dbReference type="Pfam" id="PF13365">
    <property type="entry name" value="Trypsin_2"/>
    <property type="match status" value="1"/>
</dbReference>
<reference evidence="11 12" key="1">
    <citation type="submission" date="2020-08" db="EMBL/GenBank/DDBJ databases">
        <title>A Genomic Blueprint of the Chicken Gut Microbiome.</title>
        <authorList>
            <person name="Gilroy R."/>
            <person name="Ravi A."/>
            <person name="Getino M."/>
            <person name="Pursley I."/>
            <person name="Horton D.L."/>
            <person name="Alikhan N.-F."/>
            <person name="Baker D."/>
            <person name="Gharbi K."/>
            <person name="Hall N."/>
            <person name="Watson M."/>
            <person name="Adriaenssens E.M."/>
            <person name="Foster-Nyarko E."/>
            <person name="Jarju S."/>
            <person name="Secka A."/>
            <person name="Antonio M."/>
            <person name="Oren A."/>
            <person name="Chaudhuri R."/>
            <person name="La Ragione R.M."/>
            <person name="Hildebrand F."/>
            <person name="Pallen M.J."/>
        </authorList>
    </citation>
    <scope>NUCLEOTIDE SEQUENCE [LARGE SCALE GENOMIC DNA]</scope>
    <source>
        <strain evidence="11 12">Sa3CVN1</strain>
    </source>
</reference>
<dbReference type="PRINTS" id="PR00866">
    <property type="entry name" value="RNADNAPOLMS"/>
</dbReference>
<keyword evidence="2" id="KW-0808">Transferase</keyword>
<sequence>MSKIFKKSDEELKNEFYNLITRKDVAKLLEIEEKSLRYFLYVKKNEDMYTTFEIPKKKGGVRKISAPVKELKSIQRKLAYVLNLVYKVKSSAYGFIPKKNIKDNAKKHVRKKIILNLDLKDFFNQVHFGRVRGMLMHEPYSIGQEAATVIAQLACFNGVLSQGSPSSPVITNMICSPLDTQLIRLAKKHGIVYTRYVDDITLSTFNDSFSETIIKGDVSNLIIGSELENILKKNSFSVNSDKVFLNNNVTRQEVTGLIVNRFPNVKREYIKNLRAILHNCCKKGIYETALEYIEKSHGKKKDIIKNSDNKEYVNNWFKCVLKGKINFIREIKGKNDYIFLKYAQQLNLLFNEEIFNLDFLDEFMYNVVILETTNTDNIVQGSGFFIKDIGLFTNYHVTENNEFYSVKTYKMEKLGIISKGLNEINSNIDIDYALYELKSSKVSGLELGDSKNIKVGDKIVVIGYPEYCDNDSPNIQTCNIISRTNFLGECLYTISGRIVHGSSGGVVLNMNHKVIGIIKAGVVTLNEANTSSKQGFIPIYLALEHLNKGV</sequence>
<keyword evidence="5" id="KW-0460">Magnesium</keyword>
<feature type="domain" description="Reverse transcriptase" evidence="10">
    <location>
        <begin position="35"/>
        <end position="259"/>
    </location>
</feature>
<comment type="caution">
    <text evidence="11">The sequence shown here is derived from an EMBL/GenBank/DDBJ whole genome shotgun (WGS) entry which is preliminary data.</text>
</comment>
<evidence type="ECO:0000259" key="10">
    <source>
        <dbReference type="PROSITE" id="PS50878"/>
    </source>
</evidence>
<dbReference type="InterPro" id="IPR000477">
    <property type="entry name" value="RT_dom"/>
</dbReference>
<dbReference type="PANTHER" id="PTHR34047:SF7">
    <property type="entry name" value="RNA-DIRECTED DNA POLYMERASE"/>
    <property type="match status" value="1"/>
</dbReference>
<dbReference type="Gene3D" id="2.40.10.10">
    <property type="entry name" value="Trypsin-like serine proteases"/>
    <property type="match status" value="2"/>
</dbReference>
<protein>
    <recommendedName>
        <fullName evidence="1">RNA-directed DNA polymerase</fullName>
        <ecNumber evidence="1">2.7.7.49</ecNumber>
    </recommendedName>
</protein>
<dbReference type="InterPro" id="IPR009003">
    <property type="entry name" value="Peptidase_S1_PA"/>
</dbReference>
<evidence type="ECO:0000256" key="2">
    <source>
        <dbReference type="ARBA" id="ARBA00022679"/>
    </source>
</evidence>
<dbReference type="Pfam" id="PF00078">
    <property type="entry name" value="RVT_1"/>
    <property type="match status" value="1"/>
</dbReference>
<dbReference type="Proteomes" id="UP000627781">
    <property type="component" value="Unassembled WGS sequence"/>
</dbReference>
<dbReference type="SUPFAM" id="SSF56672">
    <property type="entry name" value="DNA/RNA polymerases"/>
    <property type="match status" value="1"/>
</dbReference>
<evidence type="ECO:0000313" key="12">
    <source>
        <dbReference type="Proteomes" id="UP000627781"/>
    </source>
</evidence>
<keyword evidence="7" id="KW-0051">Antiviral defense</keyword>
<dbReference type="InterPro" id="IPR000123">
    <property type="entry name" value="Reverse_transcriptase_msDNA"/>
</dbReference>
<dbReference type="InterPro" id="IPR043504">
    <property type="entry name" value="Peptidase_S1_PA_chymotrypsin"/>
</dbReference>
<dbReference type="PROSITE" id="PS50878">
    <property type="entry name" value="RT_POL"/>
    <property type="match status" value="1"/>
</dbReference>
<dbReference type="SUPFAM" id="SSF50494">
    <property type="entry name" value="Trypsin-like serine proteases"/>
    <property type="match status" value="1"/>
</dbReference>
<comment type="similarity">
    <text evidence="8">Belongs to the bacterial reverse transcriptase family.</text>
</comment>
<dbReference type="EC" id="2.7.7.49" evidence="1"/>
<dbReference type="EMBL" id="JACSRA010000021">
    <property type="protein sequence ID" value="MBD7912234.1"/>
    <property type="molecule type" value="Genomic_DNA"/>
</dbReference>
<name>A0ABR8PVS9_9CLOT</name>
<keyword evidence="6" id="KW-0695">RNA-directed DNA polymerase</keyword>
<evidence type="ECO:0000256" key="8">
    <source>
        <dbReference type="ARBA" id="ARBA00034120"/>
    </source>
</evidence>
<keyword evidence="3" id="KW-0548">Nucleotidyltransferase</keyword>
<keyword evidence="12" id="KW-1185">Reference proteome</keyword>
<evidence type="ECO:0000256" key="4">
    <source>
        <dbReference type="ARBA" id="ARBA00022723"/>
    </source>
</evidence>
<dbReference type="PANTHER" id="PTHR34047">
    <property type="entry name" value="NUCLEAR INTRON MATURASE 1, MITOCHONDRIAL-RELATED"/>
    <property type="match status" value="1"/>
</dbReference>
<dbReference type="InterPro" id="IPR043502">
    <property type="entry name" value="DNA/RNA_pol_sf"/>
</dbReference>
<evidence type="ECO:0000256" key="1">
    <source>
        <dbReference type="ARBA" id="ARBA00012493"/>
    </source>
</evidence>
<keyword evidence="4" id="KW-0479">Metal-binding</keyword>
<comment type="catalytic activity">
    <reaction evidence="9">
        <text>DNA(n) + a 2'-deoxyribonucleoside 5'-triphosphate = DNA(n+1) + diphosphate</text>
        <dbReference type="Rhea" id="RHEA:22508"/>
        <dbReference type="Rhea" id="RHEA-COMP:17339"/>
        <dbReference type="Rhea" id="RHEA-COMP:17340"/>
        <dbReference type="ChEBI" id="CHEBI:33019"/>
        <dbReference type="ChEBI" id="CHEBI:61560"/>
        <dbReference type="ChEBI" id="CHEBI:173112"/>
        <dbReference type="EC" id="2.7.7.49"/>
    </reaction>
</comment>
<accession>A0ABR8PVS9</accession>
<dbReference type="CDD" id="cd03487">
    <property type="entry name" value="RT_Bac_retron_II"/>
    <property type="match status" value="1"/>
</dbReference>